<protein>
    <recommendedName>
        <fullName evidence="3">SnoaL-like domain-containing protein</fullName>
    </recommendedName>
</protein>
<organism evidence="1 2">
    <name type="scientific">Pelagomonas calceolata</name>
    <dbReference type="NCBI Taxonomy" id="35677"/>
    <lineage>
        <taxon>Eukaryota</taxon>
        <taxon>Sar</taxon>
        <taxon>Stramenopiles</taxon>
        <taxon>Ochrophyta</taxon>
        <taxon>Pelagophyceae</taxon>
        <taxon>Pelagomonadales</taxon>
        <taxon>Pelagomonadaceae</taxon>
        <taxon>Pelagomonas</taxon>
    </lineage>
</organism>
<dbReference type="EMBL" id="CAKKNE010000005">
    <property type="protein sequence ID" value="CAH0378068.1"/>
    <property type="molecule type" value="Genomic_DNA"/>
</dbReference>
<evidence type="ECO:0000313" key="2">
    <source>
        <dbReference type="Proteomes" id="UP000789595"/>
    </source>
</evidence>
<feature type="non-terminal residue" evidence="1">
    <location>
        <position position="1"/>
    </location>
</feature>
<dbReference type="InterPro" id="IPR032710">
    <property type="entry name" value="NTF2-like_dom_sf"/>
</dbReference>
<proteinExistence type="predicted"/>
<accession>A0A8J2SYK6</accession>
<evidence type="ECO:0008006" key="3">
    <source>
        <dbReference type="Google" id="ProtNLM"/>
    </source>
</evidence>
<keyword evidence="2" id="KW-1185">Reference proteome</keyword>
<comment type="caution">
    <text evidence="1">The sequence shown here is derived from an EMBL/GenBank/DDBJ whole genome shotgun (WGS) entry which is preliminary data.</text>
</comment>
<dbReference type="Proteomes" id="UP000789595">
    <property type="component" value="Unassembled WGS sequence"/>
</dbReference>
<name>A0A8J2SYK6_9STRA</name>
<sequence length="265" mass="28690">VEAVVQPAWDNHFAAFGGQDVSKVLLDYCEESKIIVYNWHDDTETVYNGMAGACECFTGLFAALPDLSGLAAPEIHVEEGNPKSVFLIWRCPSSGFVHCTDTFLFNDAGKIVRQTVCILNPGAPAGKAPLCTEPQGGPVQASWDNHFAAFGAQDVDKVLKDYTEKSVIKVYNQVTDELVEFKGLKGVKECFTGLFKDLSDLSGLAAPAIRVEEATEDKAGMVFLVWRCPSSGYNHATDTFLFDAAGKIAKQNVVIMKPAAEAGEQ</sequence>
<dbReference type="OrthoDB" id="189715at2759"/>
<evidence type="ECO:0000313" key="1">
    <source>
        <dbReference type="EMBL" id="CAH0378068.1"/>
    </source>
</evidence>
<dbReference type="SUPFAM" id="SSF54427">
    <property type="entry name" value="NTF2-like"/>
    <property type="match status" value="2"/>
</dbReference>
<dbReference type="Gene3D" id="3.10.450.50">
    <property type="match status" value="1"/>
</dbReference>
<dbReference type="AlphaFoldDB" id="A0A8J2SYK6"/>
<gene>
    <name evidence="1" type="ORF">PECAL_5P25880</name>
</gene>
<reference evidence="1" key="1">
    <citation type="submission" date="2021-11" db="EMBL/GenBank/DDBJ databases">
        <authorList>
            <consortium name="Genoscope - CEA"/>
            <person name="William W."/>
        </authorList>
    </citation>
    <scope>NUCLEOTIDE SEQUENCE</scope>
</reference>